<proteinExistence type="predicted"/>
<reference evidence="2" key="1">
    <citation type="submission" date="2023-03" db="EMBL/GenBank/DDBJ databases">
        <authorList>
            <person name="Shen W."/>
            <person name="Cai J."/>
        </authorList>
    </citation>
    <scope>NUCLEOTIDE SEQUENCE</scope>
    <source>
        <strain evidence="2">K69-2</strain>
    </source>
</reference>
<gene>
    <name evidence="2" type="ORF">P7E30_01115</name>
    <name evidence="1" type="ORF">QRX88_03675</name>
</gene>
<sequence>MKGLIIRVIDLMLYKETADYLEKVIDKEVLDLVEVEYPKVYTYIHQLIDSFKCAVQQIDGSNFWELFPEILGYDSRFVLLNSLILVRDEFLTEEEIIQMIETDYTHLNKESCGYSLKDQEHESLIFNIK</sequence>
<organism evidence="2 3">
    <name type="scientific">Enterococcus gallinarum</name>
    <dbReference type="NCBI Taxonomy" id="1353"/>
    <lineage>
        <taxon>Bacteria</taxon>
        <taxon>Bacillati</taxon>
        <taxon>Bacillota</taxon>
        <taxon>Bacilli</taxon>
        <taxon>Lactobacillales</taxon>
        <taxon>Enterococcaceae</taxon>
        <taxon>Enterococcus</taxon>
    </lineage>
</organism>
<protein>
    <submittedName>
        <fullName evidence="2">Uncharacterized protein</fullName>
    </submittedName>
</protein>
<evidence type="ECO:0000313" key="1">
    <source>
        <dbReference type="EMBL" id="MDL4934819.1"/>
    </source>
</evidence>
<dbReference type="InterPro" id="IPR054275">
    <property type="entry name" value="DUF7006"/>
</dbReference>
<dbReference type="Proteomes" id="UP001241571">
    <property type="component" value="Unassembled WGS sequence"/>
</dbReference>
<comment type="caution">
    <text evidence="2">The sequence shown here is derived from an EMBL/GenBank/DDBJ whole genome shotgun (WGS) entry which is preliminary data.</text>
</comment>
<evidence type="ECO:0000313" key="2">
    <source>
        <dbReference type="EMBL" id="MDT2688803.1"/>
    </source>
</evidence>
<evidence type="ECO:0000313" key="3">
    <source>
        <dbReference type="Proteomes" id="UP001183682"/>
    </source>
</evidence>
<dbReference type="GeneID" id="93224695"/>
<accession>A0AAE4HNU2</accession>
<evidence type="ECO:0000313" key="4">
    <source>
        <dbReference type="Proteomes" id="UP001241571"/>
    </source>
</evidence>
<dbReference type="Proteomes" id="UP001183682">
    <property type="component" value="Unassembled WGS sequence"/>
</dbReference>
<dbReference type="Pfam" id="PF22652">
    <property type="entry name" value="DUF7006"/>
    <property type="match status" value="1"/>
</dbReference>
<dbReference type="EMBL" id="JASUBT010000002">
    <property type="protein sequence ID" value="MDL4934819.1"/>
    <property type="molecule type" value="Genomic_DNA"/>
</dbReference>
<reference evidence="1 4" key="2">
    <citation type="submission" date="2023-06" db="EMBL/GenBank/DDBJ databases">
        <title>Acute promotion of culturable opportunistic pathogens and persistent increase of antibiotic resistance following antibiotic exposure in mouse gut microbiota.</title>
        <authorList>
            <person name="Li L."/>
            <person name="Wang B."/>
            <person name="Sun Y."/>
            <person name="Wang M."/>
            <person name="Xu H."/>
        </authorList>
    </citation>
    <scope>NUCLEOTIDE SEQUENCE [LARGE SCALE GENOMIC DNA]</scope>
    <source>
        <strain evidence="1 4">CRI2_2</strain>
    </source>
</reference>
<dbReference type="AlphaFoldDB" id="A0AAE4HNU2"/>
<name>A0AAE4HNU2_ENTGA</name>
<dbReference type="RefSeq" id="WP_003126117.1">
    <property type="nucleotide sequence ID" value="NZ_BSYC01000001.1"/>
</dbReference>
<dbReference type="EMBL" id="JARPZN010000001">
    <property type="protein sequence ID" value="MDT2688803.1"/>
    <property type="molecule type" value="Genomic_DNA"/>
</dbReference>